<protein>
    <submittedName>
        <fullName evidence="2">Uncharacterized protein</fullName>
    </submittedName>
</protein>
<dbReference type="Proteomes" id="UP001396334">
    <property type="component" value="Unassembled WGS sequence"/>
</dbReference>
<organism evidence="2 3">
    <name type="scientific">Hibiscus sabdariffa</name>
    <name type="common">roselle</name>
    <dbReference type="NCBI Taxonomy" id="183260"/>
    <lineage>
        <taxon>Eukaryota</taxon>
        <taxon>Viridiplantae</taxon>
        <taxon>Streptophyta</taxon>
        <taxon>Embryophyta</taxon>
        <taxon>Tracheophyta</taxon>
        <taxon>Spermatophyta</taxon>
        <taxon>Magnoliopsida</taxon>
        <taxon>eudicotyledons</taxon>
        <taxon>Gunneridae</taxon>
        <taxon>Pentapetalae</taxon>
        <taxon>rosids</taxon>
        <taxon>malvids</taxon>
        <taxon>Malvales</taxon>
        <taxon>Malvaceae</taxon>
        <taxon>Malvoideae</taxon>
        <taxon>Hibiscus</taxon>
    </lineage>
</organism>
<dbReference type="EMBL" id="JBBPBN010000003">
    <property type="protein sequence ID" value="KAK9042936.1"/>
    <property type="molecule type" value="Genomic_DNA"/>
</dbReference>
<gene>
    <name evidence="2" type="ORF">V6N11_071289</name>
</gene>
<feature type="compositionally biased region" description="Basic and acidic residues" evidence="1">
    <location>
        <begin position="75"/>
        <end position="104"/>
    </location>
</feature>
<feature type="region of interest" description="Disordered" evidence="1">
    <location>
        <begin position="1"/>
        <end position="117"/>
    </location>
</feature>
<feature type="compositionally biased region" description="Basic and acidic residues" evidence="1">
    <location>
        <begin position="1"/>
        <end position="10"/>
    </location>
</feature>
<proteinExistence type="predicted"/>
<reference evidence="2 3" key="1">
    <citation type="journal article" date="2024" name="G3 (Bethesda)">
        <title>Genome assembly of Hibiscus sabdariffa L. provides insights into metabolisms of medicinal natural products.</title>
        <authorList>
            <person name="Kim T."/>
        </authorList>
    </citation>
    <scope>NUCLEOTIDE SEQUENCE [LARGE SCALE GENOMIC DNA]</scope>
    <source>
        <strain evidence="2">TK-2024</strain>
        <tissue evidence="2">Old leaves</tissue>
    </source>
</reference>
<accession>A0ABR2U094</accession>
<keyword evidence="3" id="KW-1185">Reference proteome</keyword>
<feature type="compositionally biased region" description="Polar residues" evidence="1">
    <location>
        <begin position="35"/>
        <end position="56"/>
    </location>
</feature>
<evidence type="ECO:0000313" key="2">
    <source>
        <dbReference type="EMBL" id="KAK9042936.1"/>
    </source>
</evidence>
<sequence length="134" mass="15304">MIKLEAEKFEGLPPPSHHQQPEEKDNEEEEKDQANKSIDQISFSLRTSINPNNKEASPTPVLKSALKRPKPTESNPKDYENYFPKNKKDIPKANEQKSGSKEDSSAGEPGNSPNIQRRLVFLWSQDLCILLQRY</sequence>
<comment type="caution">
    <text evidence="2">The sequence shown here is derived from an EMBL/GenBank/DDBJ whole genome shotgun (WGS) entry which is preliminary data.</text>
</comment>
<name>A0ABR2U094_9ROSI</name>
<evidence type="ECO:0000256" key="1">
    <source>
        <dbReference type="SAM" id="MobiDB-lite"/>
    </source>
</evidence>
<evidence type="ECO:0000313" key="3">
    <source>
        <dbReference type="Proteomes" id="UP001396334"/>
    </source>
</evidence>